<dbReference type="AlphaFoldDB" id="A0AAD6SK84"/>
<proteinExistence type="predicted"/>
<evidence type="ECO:0000313" key="1">
    <source>
        <dbReference type="EMBL" id="KAJ7029524.1"/>
    </source>
</evidence>
<organism evidence="1 2">
    <name type="scientific">Mycena alexandri</name>
    <dbReference type="NCBI Taxonomy" id="1745969"/>
    <lineage>
        <taxon>Eukaryota</taxon>
        <taxon>Fungi</taxon>
        <taxon>Dikarya</taxon>
        <taxon>Basidiomycota</taxon>
        <taxon>Agaricomycotina</taxon>
        <taxon>Agaricomycetes</taxon>
        <taxon>Agaricomycetidae</taxon>
        <taxon>Agaricales</taxon>
        <taxon>Marasmiineae</taxon>
        <taxon>Mycenaceae</taxon>
        <taxon>Mycena</taxon>
    </lineage>
</organism>
<feature type="non-terminal residue" evidence="1">
    <location>
        <position position="1"/>
    </location>
</feature>
<dbReference type="Proteomes" id="UP001218188">
    <property type="component" value="Unassembled WGS sequence"/>
</dbReference>
<accession>A0AAD6SK84</accession>
<dbReference type="EMBL" id="JARJCM010000100">
    <property type="protein sequence ID" value="KAJ7029524.1"/>
    <property type="molecule type" value="Genomic_DNA"/>
</dbReference>
<keyword evidence="2" id="KW-1185">Reference proteome</keyword>
<sequence>PLPRPPQSEYTPAALKTLAEHPHLFRIVSPIDVNVFESLLADHPNQPFVRSVVAGLCEGFWPWADTQPGIYPETHDASDFPLKDEREREFVRRQRDEEIALGRFSPSFGRDLLPGMYSNDEIYGSGTRLMLG</sequence>
<reference evidence="1" key="1">
    <citation type="submission" date="2023-03" db="EMBL/GenBank/DDBJ databases">
        <title>Massive genome expansion in bonnet fungi (Mycena s.s.) driven by repeated elements and novel gene families across ecological guilds.</title>
        <authorList>
            <consortium name="Lawrence Berkeley National Laboratory"/>
            <person name="Harder C.B."/>
            <person name="Miyauchi S."/>
            <person name="Viragh M."/>
            <person name="Kuo A."/>
            <person name="Thoen E."/>
            <person name="Andreopoulos B."/>
            <person name="Lu D."/>
            <person name="Skrede I."/>
            <person name="Drula E."/>
            <person name="Henrissat B."/>
            <person name="Morin E."/>
            <person name="Kohler A."/>
            <person name="Barry K."/>
            <person name="LaButti K."/>
            <person name="Morin E."/>
            <person name="Salamov A."/>
            <person name="Lipzen A."/>
            <person name="Mereny Z."/>
            <person name="Hegedus B."/>
            <person name="Baldrian P."/>
            <person name="Stursova M."/>
            <person name="Weitz H."/>
            <person name="Taylor A."/>
            <person name="Grigoriev I.V."/>
            <person name="Nagy L.G."/>
            <person name="Martin F."/>
            <person name="Kauserud H."/>
        </authorList>
    </citation>
    <scope>NUCLEOTIDE SEQUENCE</scope>
    <source>
        <strain evidence="1">CBHHK200</strain>
    </source>
</reference>
<name>A0AAD6SK84_9AGAR</name>
<evidence type="ECO:0000313" key="2">
    <source>
        <dbReference type="Proteomes" id="UP001218188"/>
    </source>
</evidence>
<comment type="caution">
    <text evidence="1">The sequence shown here is derived from an EMBL/GenBank/DDBJ whole genome shotgun (WGS) entry which is preliminary data.</text>
</comment>
<protein>
    <submittedName>
        <fullName evidence="1">Uncharacterized protein</fullName>
    </submittedName>
</protein>
<gene>
    <name evidence="1" type="ORF">C8F04DRAFT_962734</name>
</gene>